<feature type="transmembrane region" description="Helical" evidence="1">
    <location>
        <begin position="6"/>
        <end position="23"/>
    </location>
</feature>
<name>A0ABT1S548_9FIRM</name>
<dbReference type="Proteomes" id="UP001524478">
    <property type="component" value="Unassembled WGS sequence"/>
</dbReference>
<gene>
    <name evidence="2" type="ORF">NE686_00715</name>
</gene>
<keyword evidence="1" id="KW-0472">Membrane</keyword>
<organism evidence="2 3">
    <name type="scientific">Tissierella carlieri</name>
    <dbReference type="NCBI Taxonomy" id="689904"/>
    <lineage>
        <taxon>Bacteria</taxon>
        <taxon>Bacillati</taxon>
        <taxon>Bacillota</taxon>
        <taxon>Tissierellia</taxon>
        <taxon>Tissierellales</taxon>
        <taxon>Tissierellaceae</taxon>
        <taxon>Tissierella</taxon>
    </lineage>
</organism>
<dbReference type="EMBL" id="JANGAC010000001">
    <property type="protein sequence ID" value="MCQ4921591.1"/>
    <property type="molecule type" value="Genomic_DNA"/>
</dbReference>
<keyword evidence="3" id="KW-1185">Reference proteome</keyword>
<dbReference type="RefSeq" id="WP_256310109.1">
    <property type="nucleotide sequence ID" value="NZ_JANGAC010000001.1"/>
</dbReference>
<sequence length="167" mass="19236">MLLIVECIIACAIFTLIILPPLYKDPISQIMSFPPEIRRRVESLPQYKVNIDTKKKRHITIKIFSIFIFAIMLALVAYYSGARSFVQAFRHVFIIFFTINLYDLFVLDIGLFCHSKKTRIPGTGDMDEAYRNPKHHIRGAIIGTFLGIVVALLSGGLIHLYRFIYRI</sequence>
<evidence type="ECO:0000313" key="3">
    <source>
        <dbReference type="Proteomes" id="UP001524478"/>
    </source>
</evidence>
<keyword evidence="1" id="KW-1133">Transmembrane helix</keyword>
<reference evidence="2 3" key="1">
    <citation type="submission" date="2022-06" db="EMBL/GenBank/DDBJ databases">
        <title>Isolation of gut microbiota from human fecal samples.</title>
        <authorList>
            <person name="Pamer E.G."/>
            <person name="Barat B."/>
            <person name="Waligurski E."/>
            <person name="Medina S."/>
            <person name="Paddock L."/>
            <person name="Mostad J."/>
        </authorList>
    </citation>
    <scope>NUCLEOTIDE SEQUENCE [LARGE SCALE GENOMIC DNA]</scope>
    <source>
        <strain evidence="2 3">DFI.7.95</strain>
    </source>
</reference>
<comment type="caution">
    <text evidence="2">The sequence shown here is derived from an EMBL/GenBank/DDBJ whole genome shotgun (WGS) entry which is preliminary data.</text>
</comment>
<accession>A0ABT1S548</accession>
<keyword evidence="1" id="KW-0812">Transmembrane</keyword>
<feature type="transmembrane region" description="Helical" evidence="1">
    <location>
        <begin position="59"/>
        <end position="80"/>
    </location>
</feature>
<proteinExistence type="predicted"/>
<protein>
    <submittedName>
        <fullName evidence="2">Uncharacterized protein</fullName>
    </submittedName>
</protein>
<feature type="transmembrane region" description="Helical" evidence="1">
    <location>
        <begin position="140"/>
        <end position="164"/>
    </location>
</feature>
<feature type="transmembrane region" description="Helical" evidence="1">
    <location>
        <begin position="92"/>
        <end position="113"/>
    </location>
</feature>
<evidence type="ECO:0000256" key="1">
    <source>
        <dbReference type="SAM" id="Phobius"/>
    </source>
</evidence>
<evidence type="ECO:0000313" key="2">
    <source>
        <dbReference type="EMBL" id="MCQ4921591.1"/>
    </source>
</evidence>